<feature type="region of interest" description="Disordered" evidence="8">
    <location>
        <begin position="1111"/>
        <end position="1135"/>
    </location>
</feature>
<gene>
    <name evidence="10" type="ORF">TTHERM_00929470</name>
</gene>
<evidence type="ECO:0000313" key="10">
    <source>
        <dbReference type="EMBL" id="EAS05465.2"/>
    </source>
</evidence>
<dbReference type="GO" id="GO:0051231">
    <property type="term" value="P:spindle elongation"/>
    <property type="evidence" value="ECO:0007669"/>
    <property type="project" value="TreeGrafter"/>
</dbReference>
<feature type="compositionally biased region" description="Polar residues" evidence="8">
    <location>
        <begin position="542"/>
        <end position="555"/>
    </location>
</feature>
<evidence type="ECO:0000256" key="3">
    <source>
        <dbReference type="ARBA" id="ARBA00022741"/>
    </source>
</evidence>
<evidence type="ECO:0000256" key="2">
    <source>
        <dbReference type="ARBA" id="ARBA00022490"/>
    </source>
</evidence>
<dbReference type="GeneID" id="7824343"/>
<feature type="binding site" evidence="6">
    <location>
        <begin position="90"/>
        <end position="97"/>
    </location>
    <ligand>
        <name>ATP</name>
        <dbReference type="ChEBI" id="CHEBI:30616"/>
    </ligand>
</feature>
<evidence type="ECO:0000256" key="8">
    <source>
        <dbReference type="SAM" id="MobiDB-lite"/>
    </source>
</evidence>
<protein>
    <submittedName>
        <fullName evidence="10">Kinesin motor catalytic domain protein</fullName>
    </submittedName>
</protein>
<dbReference type="STRING" id="312017.Q24CJ5"/>
<keyword evidence="2" id="KW-0963">Cytoplasm</keyword>
<dbReference type="GO" id="GO:0008017">
    <property type="term" value="F:microtubule binding"/>
    <property type="evidence" value="ECO:0007669"/>
    <property type="project" value="InterPro"/>
</dbReference>
<dbReference type="Gene3D" id="3.40.850.10">
    <property type="entry name" value="Kinesin motor domain"/>
    <property type="match status" value="1"/>
</dbReference>
<name>Q24CJ5_TETTS</name>
<dbReference type="InterPro" id="IPR019821">
    <property type="entry name" value="Kinesin_motor_CS"/>
</dbReference>
<dbReference type="GO" id="GO:0005737">
    <property type="term" value="C:cytoplasm"/>
    <property type="evidence" value="ECO:0007669"/>
    <property type="project" value="UniProtKB-SubCell"/>
</dbReference>
<dbReference type="GO" id="GO:0003777">
    <property type="term" value="F:microtubule motor activity"/>
    <property type="evidence" value="ECO:0007669"/>
    <property type="project" value="InterPro"/>
</dbReference>
<keyword evidence="5 7" id="KW-0175">Coiled coil</keyword>
<comment type="subcellular location">
    <subcellularLocation>
        <location evidence="1">Cytoplasm</location>
    </subcellularLocation>
</comment>
<keyword evidence="3 6" id="KW-0547">Nucleotide-binding</keyword>
<dbReference type="PANTHER" id="PTHR47969:SF15">
    <property type="entry name" value="CHROMOSOME-ASSOCIATED KINESIN KIF4A-RELATED"/>
    <property type="match status" value="1"/>
</dbReference>
<dbReference type="InterPro" id="IPR027640">
    <property type="entry name" value="Kinesin-like_fam"/>
</dbReference>
<dbReference type="GO" id="GO:0005875">
    <property type="term" value="C:microtubule associated complex"/>
    <property type="evidence" value="ECO:0007669"/>
    <property type="project" value="TreeGrafter"/>
</dbReference>
<accession>Q24CJ5</accession>
<dbReference type="PANTHER" id="PTHR47969">
    <property type="entry name" value="CHROMOSOME-ASSOCIATED KINESIN KIF4A-RELATED"/>
    <property type="match status" value="1"/>
</dbReference>
<dbReference type="SMART" id="SM00129">
    <property type="entry name" value="KISc"/>
    <property type="match status" value="1"/>
</dbReference>
<dbReference type="CDD" id="cd00106">
    <property type="entry name" value="KISc"/>
    <property type="match status" value="1"/>
</dbReference>
<dbReference type="EMBL" id="GG662368">
    <property type="protein sequence ID" value="EAS05465.2"/>
    <property type="molecule type" value="Genomic_DNA"/>
</dbReference>
<dbReference type="PRINTS" id="PR00380">
    <property type="entry name" value="KINESINHEAVY"/>
</dbReference>
<reference evidence="11" key="1">
    <citation type="journal article" date="2006" name="PLoS Biol.">
        <title>Macronuclear genome sequence of the ciliate Tetrahymena thermophila, a model eukaryote.</title>
        <authorList>
            <person name="Eisen J.A."/>
            <person name="Coyne R.S."/>
            <person name="Wu M."/>
            <person name="Wu D."/>
            <person name="Thiagarajan M."/>
            <person name="Wortman J.R."/>
            <person name="Badger J.H."/>
            <person name="Ren Q."/>
            <person name="Amedeo P."/>
            <person name="Jones K.M."/>
            <person name="Tallon L.J."/>
            <person name="Delcher A.L."/>
            <person name="Salzberg S.L."/>
            <person name="Silva J.C."/>
            <person name="Haas B.J."/>
            <person name="Majoros W.H."/>
            <person name="Farzad M."/>
            <person name="Carlton J.M."/>
            <person name="Smith R.K. Jr."/>
            <person name="Garg J."/>
            <person name="Pearlman R.E."/>
            <person name="Karrer K.M."/>
            <person name="Sun L."/>
            <person name="Manning G."/>
            <person name="Elde N.C."/>
            <person name="Turkewitz A.P."/>
            <person name="Asai D.J."/>
            <person name="Wilkes D.E."/>
            <person name="Wang Y."/>
            <person name="Cai H."/>
            <person name="Collins K."/>
            <person name="Stewart B.A."/>
            <person name="Lee S.R."/>
            <person name="Wilamowska K."/>
            <person name="Weinberg Z."/>
            <person name="Ruzzo W.L."/>
            <person name="Wloga D."/>
            <person name="Gaertig J."/>
            <person name="Frankel J."/>
            <person name="Tsao C.-C."/>
            <person name="Gorovsky M.A."/>
            <person name="Keeling P.J."/>
            <person name="Waller R.F."/>
            <person name="Patron N.J."/>
            <person name="Cherry J.M."/>
            <person name="Stover N.A."/>
            <person name="Krieger C.J."/>
            <person name="del Toro C."/>
            <person name="Ryder H.F."/>
            <person name="Williamson S.C."/>
            <person name="Barbeau R.A."/>
            <person name="Hamilton E.P."/>
            <person name="Orias E."/>
        </authorList>
    </citation>
    <scope>NUCLEOTIDE SEQUENCE [LARGE SCALE GENOMIC DNA]</scope>
    <source>
        <strain evidence="11">SB210</strain>
    </source>
</reference>
<dbReference type="PROSITE" id="PS00411">
    <property type="entry name" value="KINESIN_MOTOR_1"/>
    <property type="match status" value="1"/>
</dbReference>
<dbReference type="InterPro" id="IPR036961">
    <property type="entry name" value="Kinesin_motor_dom_sf"/>
</dbReference>
<evidence type="ECO:0000256" key="1">
    <source>
        <dbReference type="ARBA" id="ARBA00004496"/>
    </source>
</evidence>
<dbReference type="GO" id="GO:0007018">
    <property type="term" value="P:microtubule-based movement"/>
    <property type="evidence" value="ECO:0007669"/>
    <property type="project" value="InterPro"/>
</dbReference>
<dbReference type="AlphaFoldDB" id="Q24CJ5"/>
<dbReference type="GO" id="GO:0007052">
    <property type="term" value="P:mitotic spindle organization"/>
    <property type="evidence" value="ECO:0007669"/>
    <property type="project" value="TreeGrafter"/>
</dbReference>
<dbReference type="OrthoDB" id="3176171at2759"/>
<evidence type="ECO:0000256" key="4">
    <source>
        <dbReference type="ARBA" id="ARBA00022840"/>
    </source>
</evidence>
<dbReference type="SUPFAM" id="SSF52540">
    <property type="entry name" value="P-loop containing nucleoside triphosphate hydrolases"/>
    <property type="match status" value="1"/>
</dbReference>
<dbReference type="InParanoid" id="Q24CJ5"/>
<keyword evidence="6" id="KW-0505">Motor protein</keyword>
<dbReference type="Proteomes" id="UP000009168">
    <property type="component" value="Unassembled WGS sequence"/>
</dbReference>
<sequence>MTTRIGVMVRIRPQLEFEKKKGFSTEKLSISEETQEIIINGEENQIERCYQFTKIITQNQNQKQCFDDTKLSDMVNRVIEGFHSTVFAYGQTGSGKTFTMEGITYENNGKGLKPQIEPEAIRNENMGIIPRTIISTFETIKKYSRVKNRIYKVYLSYLQIYNEKIYDLLNPESSKGLRIRWSKKDQFSVENLFVFECQNANEALELFYKGIKNKFMATHRLNTQSSRSHCILTLRVDSMTAEDPDNIISSKMQLVDLAGSERASQSGVEGQNLKEAIEINKSLFTLRQVISALAEYFQDQSQKKEMPFVPYRDSKLTCLLKQSIGGNSYCLMIACLSPCDEYFDENISTLNYATQAGFITNQPVRNEDPRIKQINILKSKNSELIKELHKANEHIAFLSSLTNQTMKVFGQDYMNGKTFSPQGNKQNKIPSPTKTLDFNYVNQNENINPGFQTPSELRRSHNIQNTQYGEKINEREILIKSQQISFGNAGGQNRENILQPLNTNSPTRFQPVLNKSFMGQVSPGSNLQTIKGFAESDKKSSDSYQQAKLDSENNSQQSKQTNYQIQQQQQFGENLNNQQLQIHQANISQLSGVANGFGFTTLGQDFAIKRLIDSVNMIRELLQSNTEMREIIDSMNQEKENFNAELNILQMENQDLREKLEIMETFHATSSEVSSESTNECRKNNNQDDILSLNKREIASEILQLRKDKRKLNQRIKQLEIENLNLQNIINPNFTHAEPTRTHLQATPSSQINKSRSIITPHSRNESRQNQLQNSNLMQIQDNCITNGIVNVSPFPLTNNNNNQNGNNNPLDDITNQQEGSQNMMSTNYCQARNKNQINCNSDCNKEQKTRFVRREQSNQSSKQYLRENSTKVSIGLSNSYIGQQQQQSHNQLSQQYHQQLQQQSISTVSQHNYKQCHSNVEYNLQQQANIQSNQSIYLQTQNPQSSNQITSLTENDCPQKSPNLYQYKKKYPKQSQTIHLSNNFAYSLTNAQTTTSIVSSSNVPKTAFVLKEAKQEEIQNQQLIQNHYQYMQQQQQIPLNKSINSSHINSGVCSSSSSSSGYYANVNNQNTSSINNRTATNPNCESKSPNSINRMAQIETAYNWKIKITPKNNKQRSITGGKKPPRTQEEGNRWCKTPLQQRPDMSEILPILNNHSISHNIQNF</sequence>
<feature type="region of interest" description="Disordered" evidence="8">
    <location>
        <begin position="796"/>
        <end position="818"/>
    </location>
</feature>
<evidence type="ECO:0000313" key="11">
    <source>
        <dbReference type="Proteomes" id="UP000009168"/>
    </source>
</evidence>
<dbReference type="InterPro" id="IPR027417">
    <property type="entry name" value="P-loop_NTPase"/>
</dbReference>
<proteinExistence type="inferred from homology"/>
<dbReference type="PROSITE" id="PS50067">
    <property type="entry name" value="KINESIN_MOTOR_2"/>
    <property type="match status" value="1"/>
</dbReference>
<evidence type="ECO:0000259" key="9">
    <source>
        <dbReference type="PROSITE" id="PS50067"/>
    </source>
</evidence>
<dbReference type="eggNOG" id="KOG4280">
    <property type="taxonomic scope" value="Eukaryota"/>
</dbReference>
<evidence type="ECO:0000256" key="6">
    <source>
        <dbReference type="PROSITE-ProRule" id="PRU00283"/>
    </source>
</evidence>
<dbReference type="KEGG" id="tet:TTHERM_00929470"/>
<feature type="domain" description="Kinesin motor" evidence="9">
    <location>
        <begin position="4"/>
        <end position="359"/>
    </location>
</feature>
<dbReference type="RefSeq" id="XP_001025710.2">
    <property type="nucleotide sequence ID" value="XM_001025710.2"/>
</dbReference>
<dbReference type="InterPro" id="IPR001752">
    <property type="entry name" value="Kinesin_motor_dom"/>
</dbReference>
<dbReference type="HOGENOM" id="CLU_456734_0_0_1"/>
<keyword evidence="11" id="KW-1185">Reference proteome</keyword>
<evidence type="ECO:0000256" key="5">
    <source>
        <dbReference type="ARBA" id="ARBA00023054"/>
    </source>
</evidence>
<dbReference type="Pfam" id="PF00225">
    <property type="entry name" value="Kinesin"/>
    <property type="match status" value="1"/>
</dbReference>
<feature type="region of interest" description="Disordered" evidence="8">
    <location>
        <begin position="534"/>
        <end position="564"/>
    </location>
</feature>
<feature type="coiled-coil region" evidence="7">
    <location>
        <begin position="695"/>
        <end position="729"/>
    </location>
</feature>
<comment type="similarity">
    <text evidence="6">Belongs to the TRAFAC class myosin-kinesin ATPase superfamily. Kinesin family.</text>
</comment>
<feature type="coiled-coil region" evidence="7">
    <location>
        <begin position="618"/>
        <end position="666"/>
    </location>
</feature>
<organism evidence="10 11">
    <name type="scientific">Tetrahymena thermophila (strain SB210)</name>
    <dbReference type="NCBI Taxonomy" id="312017"/>
    <lineage>
        <taxon>Eukaryota</taxon>
        <taxon>Sar</taxon>
        <taxon>Alveolata</taxon>
        <taxon>Ciliophora</taxon>
        <taxon>Intramacronucleata</taxon>
        <taxon>Oligohymenophorea</taxon>
        <taxon>Hymenostomatida</taxon>
        <taxon>Tetrahymenina</taxon>
        <taxon>Tetrahymenidae</taxon>
        <taxon>Tetrahymena</taxon>
    </lineage>
</organism>
<evidence type="ECO:0000256" key="7">
    <source>
        <dbReference type="SAM" id="Coils"/>
    </source>
</evidence>
<feature type="compositionally biased region" description="Low complexity" evidence="8">
    <location>
        <begin position="799"/>
        <end position="809"/>
    </location>
</feature>
<keyword evidence="4 6" id="KW-0067">ATP-binding</keyword>
<dbReference type="GO" id="GO:0005524">
    <property type="term" value="F:ATP binding"/>
    <property type="evidence" value="ECO:0007669"/>
    <property type="project" value="UniProtKB-UniRule"/>
</dbReference>